<feature type="region of interest" description="Disordered" evidence="1">
    <location>
        <begin position="1"/>
        <end position="24"/>
    </location>
</feature>
<evidence type="ECO:0000313" key="3">
    <source>
        <dbReference type="Proteomes" id="UP000198341"/>
    </source>
</evidence>
<dbReference type="RefSeq" id="XP_007511832.1">
    <property type="nucleotide sequence ID" value="XM_007511770.1"/>
</dbReference>
<gene>
    <name evidence="2" type="ORF">Bathy08g01170</name>
</gene>
<keyword evidence="3" id="KW-1185">Reference proteome</keyword>
<evidence type="ECO:0000313" key="2">
    <source>
        <dbReference type="EMBL" id="CCO17953.1"/>
    </source>
</evidence>
<dbReference type="GeneID" id="19014096"/>
<protein>
    <submittedName>
        <fullName evidence="2">Uncharacterized protein</fullName>
    </submittedName>
</protein>
<dbReference type="KEGG" id="bpg:Bathy08g01170"/>
<organism evidence="2 3">
    <name type="scientific">Bathycoccus prasinos</name>
    <dbReference type="NCBI Taxonomy" id="41875"/>
    <lineage>
        <taxon>Eukaryota</taxon>
        <taxon>Viridiplantae</taxon>
        <taxon>Chlorophyta</taxon>
        <taxon>Mamiellophyceae</taxon>
        <taxon>Mamiellales</taxon>
        <taxon>Bathycoccaceae</taxon>
        <taxon>Bathycoccus</taxon>
    </lineage>
</organism>
<sequence length="172" mass="19455">MGLTTPYAIESNDKQDQQSRRPKKVRVLMPGPDFREMNKRNIGCPKEEKIFVPLREGKEFLEKRREENERRRMVGKAEIHGKTTEKGVDIAKIVEHAFVTTRANIKEVKKRSLFGGGGVGRAGRETRASLGHATSAQTKRALLASSDDATTPRHQFKLTKFLKVPSKIVTTW</sequence>
<name>K8F8N9_9CHLO</name>
<dbReference type="Proteomes" id="UP000198341">
    <property type="component" value="Chromosome 8"/>
</dbReference>
<reference evidence="2 3" key="1">
    <citation type="submission" date="2011-10" db="EMBL/GenBank/DDBJ databases">
        <authorList>
            <person name="Genoscope - CEA"/>
        </authorList>
    </citation>
    <scope>NUCLEOTIDE SEQUENCE [LARGE SCALE GENOMIC DNA]</scope>
    <source>
        <strain evidence="2 3">RCC 1105</strain>
    </source>
</reference>
<accession>K8F8N9</accession>
<dbReference type="EMBL" id="FO082271">
    <property type="protein sequence ID" value="CCO17953.1"/>
    <property type="molecule type" value="Genomic_DNA"/>
</dbReference>
<dbReference type="AlphaFoldDB" id="K8F8N9"/>
<proteinExistence type="predicted"/>
<evidence type="ECO:0000256" key="1">
    <source>
        <dbReference type="SAM" id="MobiDB-lite"/>
    </source>
</evidence>